<keyword evidence="2" id="KW-1185">Reference proteome</keyword>
<name>A0ABR1JCL4_9AGAR</name>
<evidence type="ECO:0000313" key="2">
    <source>
        <dbReference type="Proteomes" id="UP001498398"/>
    </source>
</evidence>
<protein>
    <recommendedName>
        <fullName evidence="3">F-box domain-containing protein</fullName>
    </recommendedName>
</protein>
<evidence type="ECO:0008006" key="3">
    <source>
        <dbReference type="Google" id="ProtNLM"/>
    </source>
</evidence>
<sequence length="491" mass="55645">MLEYENPGTSQALPDPIHRLPPELISEIFILYQDMHCTEEEKEFREYIGREPTSKYPLTTLTLGSVCSRWRNISLGTPSIWSRFLVEAGYYKRAIYHRLELYLSRSKPLPLSIDVVYDDESKEVSQLGFQSILCLLVEESHRWLHVRCKAWRITKEIRTLLGVSRDFPLLQTMVLEGLTGVENPLGMFKGAFSLQKLVTDEINLNVHSNYLQHLCLTSVMDDRGIMFVIEKLADCFPALRTLELEIEKASADVMEIGVKELRFERLERLSLSFTTWLEIIMVFSVFTLPSLRKIVLANCEHDLEDVDEPQPYARASSVMTSFISRSTCPLSVLEITGIGESAGLCVISSMLQSMPSLVELRLHEARPVYRFGTYDSHFTTSSMQALYASSASVGGTHQESHPSQLQHSEFILPNLRNLDLLIDTSRPEFDRFAVVYMISSRCIPGTRTDSVQRPCCLKSVKVAVLSRESQPGLALLQHLGSLKDAGMPIEL</sequence>
<proteinExistence type="predicted"/>
<evidence type="ECO:0000313" key="1">
    <source>
        <dbReference type="EMBL" id="KAK7457166.1"/>
    </source>
</evidence>
<dbReference type="Proteomes" id="UP001498398">
    <property type="component" value="Unassembled WGS sequence"/>
</dbReference>
<organism evidence="1 2">
    <name type="scientific">Marasmiellus scandens</name>
    <dbReference type="NCBI Taxonomy" id="2682957"/>
    <lineage>
        <taxon>Eukaryota</taxon>
        <taxon>Fungi</taxon>
        <taxon>Dikarya</taxon>
        <taxon>Basidiomycota</taxon>
        <taxon>Agaricomycotina</taxon>
        <taxon>Agaricomycetes</taxon>
        <taxon>Agaricomycetidae</taxon>
        <taxon>Agaricales</taxon>
        <taxon>Marasmiineae</taxon>
        <taxon>Omphalotaceae</taxon>
        <taxon>Marasmiellus</taxon>
    </lineage>
</organism>
<gene>
    <name evidence="1" type="ORF">VKT23_010466</name>
</gene>
<dbReference type="SUPFAM" id="SSF52047">
    <property type="entry name" value="RNI-like"/>
    <property type="match status" value="1"/>
</dbReference>
<dbReference type="InterPro" id="IPR032675">
    <property type="entry name" value="LRR_dom_sf"/>
</dbReference>
<dbReference type="EMBL" id="JBANRG010000020">
    <property type="protein sequence ID" value="KAK7457166.1"/>
    <property type="molecule type" value="Genomic_DNA"/>
</dbReference>
<dbReference type="Gene3D" id="3.80.10.10">
    <property type="entry name" value="Ribonuclease Inhibitor"/>
    <property type="match status" value="1"/>
</dbReference>
<comment type="caution">
    <text evidence="1">The sequence shown here is derived from an EMBL/GenBank/DDBJ whole genome shotgun (WGS) entry which is preliminary data.</text>
</comment>
<reference evidence="1 2" key="1">
    <citation type="submission" date="2024-01" db="EMBL/GenBank/DDBJ databases">
        <title>A draft genome for the cacao thread blight pathogen Marasmiellus scandens.</title>
        <authorList>
            <person name="Baruah I.K."/>
            <person name="Leung J."/>
            <person name="Bukari Y."/>
            <person name="Amoako-Attah I."/>
            <person name="Meinhardt L.W."/>
            <person name="Bailey B.A."/>
            <person name="Cohen S.P."/>
        </authorList>
    </citation>
    <scope>NUCLEOTIDE SEQUENCE [LARGE SCALE GENOMIC DNA]</scope>
    <source>
        <strain evidence="1 2">GH-19</strain>
    </source>
</reference>
<accession>A0ABR1JCL4</accession>